<dbReference type="PRINTS" id="PR00986">
    <property type="entry name" value="TRNASYNTHVAL"/>
</dbReference>
<evidence type="ECO:0000256" key="9">
    <source>
        <dbReference type="ARBA" id="ARBA00023146"/>
    </source>
</evidence>
<dbReference type="PANTHER" id="PTHR11946:SF109">
    <property type="entry name" value="VALINE--TRNA LIGASE"/>
    <property type="match status" value="1"/>
</dbReference>
<evidence type="ECO:0000259" key="13">
    <source>
        <dbReference type="Pfam" id="PF00133"/>
    </source>
</evidence>
<comment type="catalytic activity">
    <reaction evidence="11">
        <text>tRNA(Val) + L-valine + ATP = L-valyl-tRNA(Val) + AMP + diphosphate</text>
        <dbReference type="Rhea" id="RHEA:10704"/>
        <dbReference type="Rhea" id="RHEA-COMP:9672"/>
        <dbReference type="Rhea" id="RHEA-COMP:9708"/>
        <dbReference type="ChEBI" id="CHEBI:30616"/>
        <dbReference type="ChEBI" id="CHEBI:33019"/>
        <dbReference type="ChEBI" id="CHEBI:57762"/>
        <dbReference type="ChEBI" id="CHEBI:78442"/>
        <dbReference type="ChEBI" id="CHEBI:78537"/>
        <dbReference type="ChEBI" id="CHEBI:456215"/>
        <dbReference type="EC" id="6.1.1.9"/>
    </reaction>
</comment>
<evidence type="ECO:0000256" key="4">
    <source>
        <dbReference type="ARBA" id="ARBA00022490"/>
    </source>
</evidence>
<accession>A0A8J5N4M5</accession>
<keyword evidence="6 12" id="KW-0547">Nucleotide-binding</keyword>
<dbReference type="NCBIfam" id="TIGR00422">
    <property type="entry name" value="valS"/>
    <property type="match status" value="1"/>
</dbReference>
<dbReference type="InterPro" id="IPR009080">
    <property type="entry name" value="tRNAsynth_Ia_anticodon-bd"/>
</dbReference>
<evidence type="ECO:0000256" key="10">
    <source>
        <dbReference type="ARBA" id="ARBA00029936"/>
    </source>
</evidence>
<evidence type="ECO:0000256" key="3">
    <source>
        <dbReference type="ARBA" id="ARBA00013169"/>
    </source>
</evidence>
<keyword evidence="9 12" id="KW-0030">Aminoacyl-tRNA synthetase</keyword>
<keyword evidence="16" id="KW-1185">Reference proteome</keyword>
<evidence type="ECO:0000256" key="11">
    <source>
        <dbReference type="ARBA" id="ARBA00047552"/>
    </source>
</evidence>
<dbReference type="PROSITE" id="PS00178">
    <property type="entry name" value="AA_TRNA_LIGASE_I"/>
    <property type="match status" value="1"/>
</dbReference>
<dbReference type="EC" id="6.1.1.9" evidence="3"/>
<comment type="subcellular location">
    <subcellularLocation>
        <location evidence="1">Cytoplasm</location>
    </subcellularLocation>
</comment>
<keyword evidence="8 12" id="KW-0648">Protein biosynthesis</keyword>
<protein>
    <recommendedName>
        <fullName evidence="3">valine--tRNA ligase</fullName>
        <ecNumber evidence="3">6.1.1.9</ecNumber>
    </recommendedName>
    <alternativeName>
        <fullName evidence="10">Valyl-tRNA synthetase</fullName>
    </alternativeName>
</protein>
<keyword evidence="4" id="KW-0963">Cytoplasm</keyword>
<feature type="domain" description="Methionyl/Valyl/Leucyl/Isoleucyl-tRNA synthetase anticodon-binding" evidence="14">
    <location>
        <begin position="725"/>
        <end position="834"/>
    </location>
</feature>
<dbReference type="Proteomes" id="UP000747542">
    <property type="component" value="Unassembled WGS sequence"/>
</dbReference>
<dbReference type="NCBIfam" id="NF004349">
    <property type="entry name" value="PRK05729.1"/>
    <property type="match status" value="1"/>
</dbReference>
<dbReference type="InterPro" id="IPR014729">
    <property type="entry name" value="Rossmann-like_a/b/a_fold"/>
</dbReference>
<dbReference type="Pfam" id="PF08264">
    <property type="entry name" value="Anticodon_1"/>
    <property type="match status" value="1"/>
</dbReference>
<evidence type="ECO:0000256" key="12">
    <source>
        <dbReference type="RuleBase" id="RU363035"/>
    </source>
</evidence>
<dbReference type="FunFam" id="3.40.50.620:FF:000020">
    <property type="entry name" value="Valine--tRNA ligase, mitochondrial"/>
    <property type="match status" value="1"/>
</dbReference>
<evidence type="ECO:0000256" key="5">
    <source>
        <dbReference type="ARBA" id="ARBA00022598"/>
    </source>
</evidence>
<dbReference type="GO" id="GO:0005829">
    <property type="term" value="C:cytosol"/>
    <property type="evidence" value="ECO:0007669"/>
    <property type="project" value="TreeGrafter"/>
</dbReference>
<dbReference type="CDD" id="cd00817">
    <property type="entry name" value="ValRS_core"/>
    <property type="match status" value="1"/>
</dbReference>
<dbReference type="EMBL" id="JAHLQT010010116">
    <property type="protein sequence ID" value="KAG7173271.1"/>
    <property type="molecule type" value="Genomic_DNA"/>
</dbReference>
<dbReference type="Pfam" id="PF00133">
    <property type="entry name" value="tRNA-synt_1"/>
    <property type="match status" value="1"/>
</dbReference>
<dbReference type="InterPro" id="IPR001412">
    <property type="entry name" value="aa-tRNA-synth_I_CS"/>
</dbReference>
<dbReference type="GO" id="GO:0005524">
    <property type="term" value="F:ATP binding"/>
    <property type="evidence" value="ECO:0007669"/>
    <property type="project" value="UniProtKB-KW"/>
</dbReference>
<dbReference type="CDD" id="cd07962">
    <property type="entry name" value="Anticodon_Ia_Val"/>
    <property type="match status" value="1"/>
</dbReference>
<dbReference type="GO" id="GO:0004832">
    <property type="term" value="F:valine-tRNA ligase activity"/>
    <property type="evidence" value="ECO:0007669"/>
    <property type="project" value="UniProtKB-EC"/>
</dbReference>
<organism evidence="15 16">
    <name type="scientific">Homarus americanus</name>
    <name type="common">American lobster</name>
    <dbReference type="NCBI Taxonomy" id="6706"/>
    <lineage>
        <taxon>Eukaryota</taxon>
        <taxon>Metazoa</taxon>
        <taxon>Ecdysozoa</taxon>
        <taxon>Arthropoda</taxon>
        <taxon>Crustacea</taxon>
        <taxon>Multicrustacea</taxon>
        <taxon>Malacostraca</taxon>
        <taxon>Eumalacostraca</taxon>
        <taxon>Eucarida</taxon>
        <taxon>Decapoda</taxon>
        <taxon>Pleocyemata</taxon>
        <taxon>Astacidea</taxon>
        <taxon>Nephropoidea</taxon>
        <taxon>Nephropidae</taxon>
        <taxon>Homarus</taxon>
    </lineage>
</organism>
<dbReference type="SUPFAM" id="SSF47323">
    <property type="entry name" value="Anticodon-binding domain of a subclass of class I aminoacyl-tRNA synthetases"/>
    <property type="match status" value="1"/>
</dbReference>
<evidence type="ECO:0000256" key="2">
    <source>
        <dbReference type="ARBA" id="ARBA00005594"/>
    </source>
</evidence>
<dbReference type="FunFam" id="3.40.50.620:FF:000078">
    <property type="entry name" value="Valine--tRNA ligase, mitochondrial"/>
    <property type="match status" value="1"/>
</dbReference>
<evidence type="ECO:0000313" key="15">
    <source>
        <dbReference type="EMBL" id="KAG7173271.1"/>
    </source>
</evidence>
<evidence type="ECO:0000313" key="16">
    <source>
        <dbReference type="Proteomes" id="UP000747542"/>
    </source>
</evidence>
<dbReference type="Gene3D" id="3.90.740.10">
    <property type="entry name" value="Valyl/Leucyl/Isoleucyl-tRNA synthetase, editing domain"/>
    <property type="match status" value="1"/>
</dbReference>
<gene>
    <name evidence="15" type="primary">VARS-L</name>
    <name evidence="15" type="ORF">Hamer_G014596</name>
</gene>
<evidence type="ECO:0000256" key="1">
    <source>
        <dbReference type="ARBA" id="ARBA00004496"/>
    </source>
</evidence>
<evidence type="ECO:0000256" key="8">
    <source>
        <dbReference type="ARBA" id="ARBA00022917"/>
    </source>
</evidence>
<dbReference type="GO" id="GO:0002161">
    <property type="term" value="F:aminoacyl-tRNA deacylase activity"/>
    <property type="evidence" value="ECO:0007669"/>
    <property type="project" value="InterPro"/>
</dbReference>
<dbReference type="PANTHER" id="PTHR11946">
    <property type="entry name" value="VALYL-TRNA SYNTHETASES"/>
    <property type="match status" value="1"/>
</dbReference>
<name>A0A8J5N4M5_HOMAM</name>
<sequence>MLLYRICQVRPGRLILSDIPRVGVLPPYRTVVVSSSQRAAMKDLTQPLASGYKPSEVEQGWYSWWESRGFFRRRGAQEKFVMVLPPPNITGTLHLGHALTCAVQDAIARWHQMRGHEVVWVPGCDHAGIATQVVVERYLWATEGSTRHQLGRERFVNEIWKWKEEKGTLIYDQMKRLGTSLDWDKAVFTMDAHMSEAVTEAFIQLYDSGLVYRKNALVNWCCSLQSAVSDIEVEHLHLTGPTELTIPGYDKPVTFGKMYDFAYKISGSDEELVVCTTRPETMLGDTAVMVHPEDKRYIHLHGRHIIHPFRKDIIPVITDSQVDPQFGTGVVKVTPGHSQDDYSVGQRHNLPQLTVFDEQGRVMDVVPEFKNFPRFKARQAVLEALSDLGLYRGCRAHPMMVPRCSRTQDVIEPLLKPQWFINCKNMAVEAVNSVRKGNLHIHPESYTRVWYEWLENINDWCVSRQLWWGHRIPAYCVQSDSEEFWVAARSIEDAKSKVAEKEGISELSITSVRQDEDVLDTWFSSALFPFAVFGWPEKSEALQSYYPTTLMETGHDILFFWVARMVMLGTHLTSELPFKAVLLHGLLCDAHGHKMSKSRGNVIDPIDVIQGASLEVLNNRVKSSEKSGILSGQEVSEAIKGQTSNFPNGIPDCGADALRFTLCSYNFKNKLLSVDINRMEQSKFLGNKIWQTVRFLLSALEKVENGTQCASHVHSSCRADLGMMDKWILSHMSRLICGSNQCFEAYDLHLVTTGFVTFWYNHLCDVYLESIKSVLKQESDVAKLLALQTLWTCVDVGLHAISPFMPFLTEELYQRLPRNGHKFESIMQCDYPQPQQVG</sequence>
<dbReference type="SUPFAM" id="SSF50677">
    <property type="entry name" value="ValRS/IleRS/LeuRS editing domain"/>
    <property type="match status" value="1"/>
</dbReference>
<dbReference type="InterPro" id="IPR013155">
    <property type="entry name" value="M/V/L/I-tRNA-synth_anticd-bd"/>
</dbReference>
<dbReference type="SUPFAM" id="SSF52374">
    <property type="entry name" value="Nucleotidylyl transferase"/>
    <property type="match status" value="1"/>
</dbReference>
<comment type="similarity">
    <text evidence="2 12">Belongs to the class-I aminoacyl-tRNA synthetase family.</text>
</comment>
<dbReference type="Gene3D" id="3.40.50.620">
    <property type="entry name" value="HUPs"/>
    <property type="match status" value="2"/>
</dbReference>
<dbReference type="Gene3D" id="1.10.730.10">
    <property type="entry name" value="Isoleucyl-tRNA Synthetase, Domain 1"/>
    <property type="match status" value="1"/>
</dbReference>
<dbReference type="InterPro" id="IPR033705">
    <property type="entry name" value="Anticodon_Ia_Val"/>
</dbReference>
<comment type="caution">
    <text evidence="15">The sequence shown here is derived from an EMBL/GenBank/DDBJ whole genome shotgun (WGS) entry which is preliminary data.</text>
</comment>
<dbReference type="InterPro" id="IPR002303">
    <property type="entry name" value="Valyl-tRNA_ligase"/>
</dbReference>
<feature type="domain" description="Aminoacyl-tRNA synthetase class Ia" evidence="13">
    <location>
        <begin position="61"/>
        <end position="665"/>
    </location>
</feature>
<evidence type="ECO:0000256" key="7">
    <source>
        <dbReference type="ARBA" id="ARBA00022840"/>
    </source>
</evidence>
<dbReference type="InterPro" id="IPR002300">
    <property type="entry name" value="aa-tRNA-synth_Ia"/>
</dbReference>
<proteinExistence type="inferred from homology"/>
<evidence type="ECO:0000259" key="14">
    <source>
        <dbReference type="Pfam" id="PF08264"/>
    </source>
</evidence>
<keyword evidence="7 12" id="KW-0067">ATP-binding</keyword>
<dbReference type="AlphaFoldDB" id="A0A8J5N4M5"/>
<dbReference type="FunFam" id="3.90.740.10:FF:000005">
    <property type="entry name" value="Valine--tRNA ligase, mitochondrial"/>
    <property type="match status" value="1"/>
</dbReference>
<reference evidence="15" key="1">
    <citation type="journal article" date="2021" name="Sci. Adv.">
        <title>The American lobster genome reveals insights on longevity, neural, and immune adaptations.</title>
        <authorList>
            <person name="Polinski J.M."/>
            <person name="Zimin A.V."/>
            <person name="Clark K.F."/>
            <person name="Kohn A.B."/>
            <person name="Sadowski N."/>
            <person name="Timp W."/>
            <person name="Ptitsyn A."/>
            <person name="Khanna P."/>
            <person name="Romanova D.Y."/>
            <person name="Williams P."/>
            <person name="Greenwood S.J."/>
            <person name="Moroz L.L."/>
            <person name="Walt D.R."/>
            <person name="Bodnar A.G."/>
        </authorList>
    </citation>
    <scope>NUCLEOTIDE SEQUENCE</scope>
    <source>
        <strain evidence="15">GMGI-L3</strain>
    </source>
</reference>
<dbReference type="GO" id="GO:0006438">
    <property type="term" value="P:valyl-tRNA aminoacylation"/>
    <property type="evidence" value="ECO:0007669"/>
    <property type="project" value="InterPro"/>
</dbReference>
<keyword evidence="5 12" id="KW-0436">Ligase</keyword>
<dbReference type="InterPro" id="IPR009008">
    <property type="entry name" value="Val/Leu/Ile-tRNA-synth_edit"/>
</dbReference>
<evidence type="ECO:0000256" key="6">
    <source>
        <dbReference type="ARBA" id="ARBA00022741"/>
    </source>
</evidence>